<keyword evidence="3" id="KW-1185">Reference proteome</keyword>
<proteinExistence type="predicted"/>
<dbReference type="EMBL" id="CM026426">
    <property type="protein sequence ID" value="KAG0574229.1"/>
    <property type="molecule type" value="Genomic_DNA"/>
</dbReference>
<evidence type="ECO:0000313" key="2">
    <source>
        <dbReference type="EMBL" id="KAG0574229.1"/>
    </source>
</evidence>
<comment type="caution">
    <text evidence="2">The sequence shown here is derived from an EMBL/GenBank/DDBJ whole genome shotgun (WGS) entry which is preliminary data.</text>
</comment>
<sequence length="130" mass="14932">METTKTRYLRIRPSVFLKVQLETHRIQFTGSQMHYEACRIVCLNLQSHVNLEMSLLQHRGPRIRVRPRPHAIPSTMKKAPTQQVMQRVNREVSPKQPTGNRLRIPQPTLIGGNPSENVQHAGSSCNLTFE</sequence>
<evidence type="ECO:0000256" key="1">
    <source>
        <dbReference type="SAM" id="MobiDB-lite"/>
    </source>
</evidence>
<dbReference type="Proteomes" id="UP000822688">
    <property type="component" value="Chromosome V"/>
</dbReference>
<dbReference type="AlphaFoldDB" id="A0A8T0HU10"/>
<name>A0A8T0HU10_CERPU</name>
<reference evidence="2" key="1">
    <citation type="submission" date="2020-06" db="EMBL/GenBank/DDBJ databases">
        <title>WGS assembly of Ceratodon purpureus strain R40.</title>
        <authorList>
            <person name="Carey S.B."/>
            <person name="Jenkins J."/>
            <person name="Shu S."/>
            <person name="Lovell J.T."/>
            <person name="Sreedasyam A."/>
            <person name="Maumus F."/>
            <person name="Tiley G.P."/>
            <person name="Fernandez-Pozo N."/>
            <person name="Barry K."/>
            <person name="Chen C."/>
            <person name="Wang M."/>
            <person name="Lipzen A."/>
            <person name="Daum C."/>
            <person name="Saski C.A."/>
            <person name="Payton A.C."/>
            <person name="Mcbreen J.C."/>
            <person name="Conrad R.E."/>
            <person name="Kollar L.M."/>
            <person name="Olsson S."/>
            <person name="Huttunen S."/>
            <person name="Landis J.B."/>
            <person name="Wickett N.J."/>
            <person name="Johnson M.G."/>
            <person name="Rensing S.A."/>
            <person name="Grimwood J."/>
            <person name="Schmutz J."/>
            <person name="Mcdaniel S.F."/>
        </authorList>
    </citation>
    <scope>NUCLEOTIDE SEQUENCE</scope>
    <source>
        <strain evidence="2">R40</strain>
    </source>
</reference>
<feature type="region of interest" description="Disordered" evidence="1">
    <location>
        <begin position="111"/>
        <end position="130"/>
    </location>
</feature>
<organism evidence="2 3">
    <name type="scientific">Ceratodon purpureus</name>
    <name type="common">Fire moss</name>
    <name type="synonym">Dicranum purpureum</name>
    <dbReference type="NCBI Taxonomy" id="3225"/>
    <lineage>
        <taxon>Eukaryota</taxon>
        <taxon>Viridiplantae</taxon>
        <taxon>Streptophyta</taxon>
        <taxon>Embryophyta</taxon>
        <taxon>Bryophyta</taxon>
        <taxon>Bryophytina</taxon>
        <taxon>Bryopsida</taxon>
        <taxon>Dicranidae</taxon>
        <taxon>Pseudoditrichales</taxon>
        <taxon>Ditrichaceae</taxon>
        <taxon>Ceratodon</taxon>
    </lineage>
</organism>
<evidence type="ECO:0000313" key="3">
    <source>
        <dbReference type="Proteomes" id="UP000822688"/>
    </source>
</evidence>
<protein>
    <submittedName>
        <fullName evidence="2">Uncharacterized protein</fullName>
    </submittedName>
</protein>
<gene>
    <name evidence="2" type="ORF">KC19_VG245800</name>
</gene>
<accession>A0A8T0HU10</accession>
<feature type="compositionally biased region" description="Polar residues" evidence="1">
    <location>
        <begin position="114"/>
        <end position="130"/>
    </location>
</feature>